<dbReference type="OrthoDB" id="2300382at2"/>
<dbReference type="Proteomes" id="UP000298347">
    <property type="component" value="Unassembled WGS sequence"/>
</dbReference>
<feature type="transmembrane region" description="Helical" evidence="1">
    <location>
        <begin position="111"/>
        <end position="134"/>
    </location>
</feature>
<gene>
    <name evidence="2" type="ORF">E4665_17440</name>
</gene>
<sequence>MKKIKDERLNLVTLKNVRIAYLFQTVGILAIVIYTQFTSGPNAGFESPLFLVLILSSSLFLFLQMRVSADIEASEKKRKKPRPYYLYVILSLAFGVLMGLIIYLTDRQNPISALISGIVFFVCFLASYSVMYYLKKKRSSDDDDLD</sequence>
<comment type="caution">
    <text evidence="2">The sequence shown here is derived from an EMBL/GenBank/DDBJ whole genome shotgun (WGS) entry which is preliminary data.</text>
</comment>
<keyword evidence="3" id="KW-1185">Reference proteome</keyword>
<name>A0A4Z0GIY9_9BACL</name>
<feature type="transmembrane region" description="Helical" evidence="1">
    <location>
        <begin position="43"/>
        <end position="63"/>
    </location>
</feature>
<feature type="transmembrane region" description="Helical" evidence="1">
    <location>
        <begin position="20"/>
        <end position="37"/>
    </location>
</feature>
<evidence type="ECO:0000313" key="3">
    <source>
        <dbReference type="Proteomes" id="UP000298347"/>
    </source>
</evidence>
<dbReference type="EMBL" id="SRJD01000037">
    <property type="protein sequence ID" value="TGA95835.1"/>
    <property type="molecule type" value="Genomic_DNA"/>
</dbReference>
<keyword evidence="1" id="KW-0472">Membrane</keyword>
<keyword evidence="1" id="KW-0812">Transmembrane</keyword>
<organism evidence="2 3">
    <name type="scientific">Sporolactobacillus shoreae</name>
    <dbReference type="NCBI Taxonomy" id="1465501"/>
    <lineage>
        <taxon>Bacteria</taxon>
        <taxon>Bacillati</taxon>
        <taxon>Bacillota</taxon>
        <taxon>Bacilli</taxon>
        <taxon>Bacillales</taxon>
        <taxon>Sporolactobacillaceae</taxon>
        <taxon>Sporolactobacillus</taxon>
    </lineage>
</organism>
<evidence type="ECO:0000313" key="2">
    <source>
        <dbReference type="EMBL" id="TGA95835.1"/>
    </source>
</evidence>
<keyword evidence="1" id="KW-1133">Transmembrane helix</keyword>
<protein>
    <submittedName>
        <fullName evidence="2">Branched-chain amino acid ABC transporter substrate-binding protein</fullName>
    </submittedName>
</protein>
<evidence type="ECO:0000256" key="1">
    <source>
        <dbReference type="SAM" id="Phobius"/>
    </source>
</evidence>
<reference evidence="2 3" key="1">
    <citation type="journal article" date="2015" name="Int. J. Syst. Evol. Microbiol.">
        <title>Sporolactobacillus shoreae sp. nov. and Sporolactobacillus spathodeae sp. nov., two spore-forming lactic acid bacteria isolated from tree barks in Thailand.</title>
        <authorList>
            <person name="Thamacharoensuk T."/>
            <person name="Kitahara M."/>
            <person name="Ohkuma M."/>
            <person name="Thongchul N."/>
            <person name="Tanasupawat S."/>
        </authorList>
    </citation>
    <scope>NUCLEOTIDE SEQUENCE [LARGE SCALE GENOMIC DNA]</scope>
    <source>
        <strain evidence="2 3">BK92</strain>
    </source>
</reference>
<dbReference type="AlphaFoldDB" id="A0A4Z0GIY9"/>
<dbReference type="RefSeq" id="WP_135350078.1">
    <property type="nucleotide sequence ID" value="NZ_SRJD01000037.1"/>
</dbReference>
<accession>A0A4Z0GIY9</accession>
<feature type="transmembrane region" description="Helical" evidence="1">
    <location>
        <begin position="84"/>
        <end position="105"/>
    </location>
</feature>
<proteinExistence type="predicted"/>